<gene>
    <name evidence="1" type="ORF">EE52_0201340</name>
</gene>
<evidence type="ECO:0000313" key="1">
    <source>
        <dbReference type="EMBL" id="KFX76450.1"/>
    </source>
</evidence>
<dbReference type="PATRIC" id="fig|817.53.peg.282"/>
<dbReference type="AlphaFoldDB" id="A0A0I9SDJ8"/>
<reference evidence="1" key="1">
    <citation type="book" date="2014" name="THE 24TH EUROPEAN CONGRESS OF CLINICAL MICROBIOLOGY AND INFECTIOUS DISEASES" publisher="ECCMID 2014" city="Barcelona, Spain">
        <title>Identification of resistance genes in three multidrug-resistant Bacteroides fragilis isolates by whole genome sequencing.</title>
        <editorList>
            <person name="Unknown"/>
            <person name="A."/>
        </editorList>
        <authorList>
            <person name="Sydenham T.V."/>
            <person name="Hasman H."/>
            <person name="Wang M."/>
            <person name="Soki J."/>
            <person name="Nagy E."/>
            <person name="Justesen U.S."/>
        </authorList>
    </citation>
    <scope>NUCLEOTIDE SEQUENCE</scope>
    <source>
        <strain evidence="1">DCMOUH0018B</strain>
    </source>
</reference>
<dbReference type="EMBL" id="JMZZ02000034">
    <property type="protein sequence ID" value="KFX76450.1"/>
    <property type="molecule type" value="Genomic_DNA"/>
</dbReference>
<organism evidence="1">
    <name type="scientific">Bacteroides fragilis</name>
    <dbReference type="NCBI Taxonomy" id="817"/>
    <lineage>
        <taxon>Bacteria</taxon>
        <taxon>Pseudomonadati</taxon>
        <taxon>Bacteroidota</taxon>
        <taxon>Bacteroidia</taxon>
        <taxon>Bacteroidales</taxon>
        <taxon>Bacteroidaceae</taxon>
        <taxon>Bacteroides</taxon>
    </lineage>
</organism>
<dbReference type="RefSeq" id="WP_044299457.1">
    <property type="nucleotide sequence ID" value="NZ_CP036542.1"/>
</dbReference>
<name>A0A0I9SDJ8_BACFG</name>
<sequence>MEKENTDGGSVYITVDRHFNPVHISMKGTGEEGYQEFVQEDVEKALKGGEIPTMGMMYYNVPDMRIVPPLQDGDNGDYLKRLEKAMDEHGIELQRYQRLSEVVYCL</sequence>
<accession>A0A0I9SDJ8</accession>
<proteinExistence type="predicted"/>
<reference evidence="1" key="2">
    <citation type="submission" date="2014-07" db="EMBL/GenBank/DDBJ databases">
        <title>Genetics and epidemiology of antimicrobial resistance in B. fragilis group.</title>
        <authorList>
            <person name="Sydenham T.V."/>
            <person name="Hasman H."/>
            <person name="Kemp M."/>
            <person name="Justesen U.S."/>
        </authorList>
    </citation>
    <scope>NUCLEOTIDE SEQUENCE [LARGE SCALE GENOMIC DNA]</scope>
    <source>
        <strain evidence="1">DCMOUH0018B</strain>
    </source>
</reference>
<comment type="caution">
    <text evidence="1">The sequence shown here is derived from an EMBL/GenBank/DDBJ whole genome shotgun (WGS) entry which is preliminary data.</text>
</comment>
<protein>
    <submittedName>
        <fullName evidence="1">Uncharacterized protein</fullName>
    </submittedName>
</protein>